<dbReference type="Gene3D" id="1.10.132.20">
    <property type="entry name" value="Ribosome-recycling factor"/>
    <property type="match status" value="1"/>
</dbReference>
<dbReference type="FunFam" id="3.30.1360.40:FF:000001">
    <property type="entry name" value="Ribosome-recycling factor"/>
    <property type="match status" value="1"/>
</dbReference>
<organism evidence="7 8">
    <name type="scientific">Hesseltinella vesiculosa</name>
    <dbReference type="NCBI Taxonomy" id="101127"/>
    <lineage>
        <taxon>Eukaryota</taxon>
        <taxon>Fungi</taxon>
        <taxon>Fungi incertae sedis</taxon>
        <taxon>Mucoromycota</taxon>
        <taxon>Mucoromycotina</taxon>
        <taxon>Mucoromycetes</taxon>
        <taxon>Mucorales</taxon>
        <taxon>Cunninghamellaceae</taxon>
        <taxon>Hesseltinella</taxon>
    </lineage>
</organism>
<evidence type="ECO:0000256" key="5">
    <source>
        <dbReference type="SAM" id="MobiDB-lite"/>
    </source>
</evidence>
<sequence length="226" mass="25405">MFKLLVGRQPIFSVQGQHLATARHYAKKTGKKKGTGGDQSAKEESLPLFNEQALEDRFTNVTKAFQDQLGSIQIGRANPALLDSIRIPIDGVTFSLHDLAQVAIRDPQTLLVTVHDPEFQKIVDKSIRDAGLNLNPINENKNIRIPILKPTKESREKLVKLATTTAEQMRSRIRLVRQDGMKQLKSDAKTQSKDEIKKLEKSVQALTDKHNKEIDALLNKKLNDLI</sequence>
<dbReference type="InterPro" id="IPR002661">
    <property type="entry name" value="Ribosome_recyc_fac"/>
</dbReference>
<dbReference type="PANTHER" id="PTHR20982">
    <property type="entry name" value="RIBOSOME RECYCLING FACTOR"/>
    <property type="match status" value="1"/>
</dbReference>
<evidence type="ECO:0000256" key="2">
    <source>
        <dbReference type="ARBA" id="ARBA00022917"/>
    </source>
</evidence>
<dbReference type="GO" id="GO:0006412">
    <property type="term" value="P:translation"/>
    <property type="evidence" value="ECO:0007669"/>
    <property type="project" value="UniProtKB-KW"/>
</dbReference>
<keyword evidence="8" id="KW-1185">Reference proteome</keyword>
<dbReference type="InterPro" id="IPR023584">
    <property type="entry name" value="Ribosome_recyc_fac_dom"/>
</dbReference>
<name>A0A1X2G4Z4_9FUNG</name>
<dbReference type="Pfam" id="PF01765">
    <property type="entry name" value="RRF"/>
    <property type="match status" value="1"/>
</dbReference>
<dbReference type="InterPro" id="IPR036191">
    <property type="entry name" value="RRF_sf"/>
</dbReference>
<feature type="non-terminal residue" evidence="7">
    <location>
        <position position="1"/>
    </location>
</feature>
<dbReference type="PANTHER" id="PTHR20982:SF3">
    <property type="entry name" value="MITOCHONDRIAL RIBOSOME RECYCLING FACTOR PSEUDO 1"/>
    <property type="match status" value="1"/>
</dbReference>
<dbReference type="GO" id="GO:0043023">
    <property type="term" value="F:ribosomal large subunit binding"/>
    <property type="evidence" value="ECO:0007669"/>
    <property type="project" value="TreeGrafter"/>
</dbReference>
<comment type="caution">
    <text evidence="7">The sequence shown here is derived from an EMBL/GenBank/DDBJ whole genome shotgun (WGS) entry which is preliminary data.</text>
</comment>
<gene>
    <name evidence="7" type="ORF">DM01DRAFT_1340207</name>
</gene>
<evidence type="ECO:0000256" key="3">
    <source>
        <dbReference type="ARBA" id="ARBA00024909"/>
    </source>
</evidence>
<evidence type="ECO:0000259" key="6">
    <source>
        <dbReference type="Pfam" id="PF01765"/>
    </source>
</evidence>
<keyword evidence="4" id="KW-0175">Coiled coil</keyword>
<dbReference type="OrthoDB" id="407355at2759"/>
<feature type="domain" description="Ribosome recycling factor" evidence="6">
    <location>
        <begin position="65"/>
        <end position="225"/>
    </location>
</feature>
<dbReference type="Gene3D" id="3.30.1360.40">
    <property type="match status" value="1"/>
</dbReference>
<evidence type="ECO:0000256" key="1">
    <source>
        <dbReference type="ARBA" id="ARBA00005912"/>
    </source>
</evidence>
<feature type="compositionally biased region" description="Basic residues" evidence="5">
    <location>
        <begin position="24"/>
        <end position="34"/>
    </location>
</feature>
<dbReference type="Proteomes" id="UP000242146">
    <property type="component" value="Unassembled WGS sequence"/>
</dbReference>
<feature type="region of interest" description="Disordered" evidence="5">
    <location>
        <begin position="23"/>
        <end position="44"/>
    </location>
</feature>
<comment type="similarity">
    <text evidence="1">Belongs to the RRF family.</text>
</comment>
<reference evidence="7 8" key="1">
    <citation type="submission" date="2016-07" db="EMBL/GenBank/DDBJ databases">
        <title>Pervasive Adenine N6-methylation of Active Genes in Fungi.</title>
        <authorList>
            <consortium name="DOE Joint Genome Institute"/>
            <person name="Mondo S.J."/>
            <person name="Dannebaum R.O."/>
            <person name="Kuo R.C."/>
            <person name="Labutti K."/>
            <person name="Haridas S."/>
            <person name="Kuo A."/>
            <person name="Salamov A."/>
            <person name="Ahrendt S.R."/>
            <person name="Lipzen A."/>
            <person name="Sullivan W."/>
            <person name="Andreopoulos W.B."/>
            <person name="Clum A."/>
            <person name="Lindquist E."/>
            <person name="Daum C."/>
            <person name="Ramamoorthy G.K."/>
            <person name="Gryganskyi A."/>
            <person name="Culley D."/>
            <person name="Magnuson J.K."/>
            <person name="James T.Y."/>
            <person name="O'Malley M.A."/>
            <person name="Stajich J.E."/>
            <person name="Spatafora J.W."/>
            <person name="Visel A."/>
            <person name="Grigoriev I.V."/>
        </authorList>
    </citation>
    <scope>NUCLEOTIDE SEQUENCE [LARGE SCALE GENOMIC DNA]</scope>
    <source>
        <strain evidence="7 8">NRRL 3301</strain>
    </source>
</reference>
<protein>
    <submittedName>
        <fullName evidence="7">Ribosome recycling factor</fullName>
    </submittedName>
</protein>
<comment type="function">
    <text evidence="3">Necessary for protein synthesis in mitochondria. Functions as a ribosome recycling factor in mitochondria.</text>
</comment>
<dbReference type="EMBL" id="MCGT01000044">
    <property type="protein sequence ID" value="ORX45127.1"/>
    <property type="molecule type" value="Genomic_DNA"/>
</dbReference>
<feature type="coiled-coil region" evidence="4">
    <location>
        <begin position="189"/>
        <end position="216"/>
    </location>
</feature>
<evidence type="ECO:0000313" key="7">
    <source>
        <dbReference type="EMBL" id="ORX45127.1"/>
    </source>
</evidence>
<dbReference type="GO" id="GO:0005739">
    <property type="term" value="C:mitochondrion"/>
    <property type="evidence" value="ECO:0007669"/>
    <property type="project" value="TreeGrafter"/>
</dbReference>
<evidence type="ECO:0000256" key="4">
    <source>
        <dbReference type="SAM" id="Coils"/>
    </source>
</evidence>
<accession>A0A1X2G4Z4</accession>
<dbReference type="AlphaFoldDB" id="A0A1X2G4Z4"/>
<evidence type="ECO:0000313" key="8">
    <source>
        <dbReference type="Proteomes" id="UP000242146"/>
    </source>
</evidence>
<dbReference type="SUPFAM" id="SSF55194">
    <property type="entry name" value="Ribosome recycling factor, RRF"/>
    <property type="match status" value="1"/>
</dbReference>
<keyword evidence="2" id="KW-0648">Protein biosynthesis</keyword>
<dbReference type="STRING" id="101127.A0A1X2G4Z4"/>
<proteinExistence type="inferred from homology"/>